<feature type="domain" description="ABC transmembrane type-1" evidence="9">
    <location>
        <begin position="162"/>
        <end position="380"/>
    </location>
</feature>
<evidence type="ECO:0000256" key="7">
    <source>
        <dbReference type="RuleBase" id="RU363032"/>
    </source>
</evidence>
<dbReference type="InterPro" id="IPR051393">
    <property type="entry name" value="ABC_transporter_permease"/>
</dbReference>
<evidence type="ECO:0000256" key="5">
    <source>
        <dbReference type="ARBA" id="ARBA00022989"/>
    </source>
</evidence>
<dbReference type="PANTHER" id="PTHR30193">
    <property type="entry name" value="ABC TRANSPORTER PERMEASE PROTEIN"/>
    <property type="match status" value="1"/>
</dbReference>
<dbReference type="SUPFAM" id="SSF160964">
    <property type="entry name" value="MalF N-terminal region-like"/>
    <property type="match status" value="1"/>
</dbReference>
<evidence type="ECO:0000256" key="1">
    <source>
        <dbReference type="ARBA" id="ARBA00004651"/>
    </source>
</evidence>
<comment type="subcellular location">
    <subcellularLocation>
        <location evidence="1 7">Cell membrane</location>
        <topology evidence="1 7">Multi-pass membrane protein</topology>
    </subcellularLocation>
</comment>
<dbReference type="PANTHER" id="PTHR30193:SF37">
    <property type="entry name" value="INNER MEMBRANE ABC TRANSPORTER PERMEASE PROTEIN YCJO"/>
    <property type="match status" value="1"/>
</dbReference>
<organism evidence="10 11">
    <name type="scientific">Streptomyces albus (strain ATCC 21838 / DSM 41398 / FERM P-419 / JCM 4703 / NBRC 107858)</name>
    <dbReference type="NCBI Taxonomy" id="1081613"/>
    <lineage>
        <taxon>Bacteria</taxon>
        <taxon>Bacillati</taxon>
        <taxon>Actinomycetota</taxon>
        <taxon>Actinomycetes</taxon>
        <taxon>Kitasatosporales</taxon>
        <taxon>Streptomycetaceae</taxon>
        <taxon>Streptomyces</taxon>
    </lineage>
</organism>
<evidence type="ECO:0000313" key="11">
    <source>
        <dbReference type="Proteomes" id="UP000031523"/>
    </source>
</evidence>
<accession>A0A0B5ERW0</accession>
<keyword evidence="6 7" id="KW-0472">Membrane</keyword>
<dbReference type="GO" id="GO:0055085">
    <property type="term" value="P:transmembrane transport"/>
    <property type="evidence" value="ECO:0007669"/>
    <property type="project" value="InterPro"/>
</dbReference>
<keyword evidence="2 7" id="KW-0813">Transport</keyword>
<evidence type="ECO:0000256" key="2">
    <source>
        <dbReference type="ARBA" id="ARBA00022448"/>
    </source>
</evidence>
<gene>
    <name evidence="10" type="ORF">SLNWT_0481</name>
</gene>
<dbReference type="PROSITE" id="PS50928">
    <property type="entry name" value="ABC_TM1"/>
    <property type="match status" value="1"/>
</dbReference>
<dbReference type="KEGG" id="sals:SLNWT_0481"/>
<feature type="transmembrane region" description="Helical" evidence="7">
    <location>
        <begin position="364"/>
        <end position="383"/>
    </location>
</feature>
<proteinExistence type="inferred from homology"/>
<feature type="transmembrane region" description="Helical" evidence="7">
    <location>
        <begin position="250"/>
        <end position="271"/>
    </location>
</feature>
<keyword evidence="3" id="KW-1003">Cell membrane</keyword>
<feature type="transmembrane region" description="Helical" evidence="7">
    <location>
        <begin position="166"/>
        <end position="187"/>
    </location>
</feature>
<evidence type="ECO:0000256" key="8">
    <source>
        <dbReference type="SAM" id="MobiDB-lite"/>
    </source>
</evidence>
<keyword evidence="5 7" id="KW-1133">Transmembrane helix</keyword>
<feature type="transmembrane region" description="Helical" evidence="7">
    <location>
        <begin position="305"/>
        <end position="322"/>
    </location>
</feature>
<evidence type="ECO:0000256" key="4">
    <source>
        <dbReference type="ARBA" id="ARBA00022692"/>
    </source>
</evidence>
<reference evidence="10 11" key="1">
    <citation type="submission" date="2015-01" db="EMBL/GenBank/DDBJ databases">
        <title>Enhanced salinomycin production by adjusting the supply of polyketide extender units in Streptomyce albus DSM 41398.</title>
        <authorList>
            <person name="Lu C."/>
        </authorList>
    </citation>
    <scope>NUCLEOTIDE SEQUENCE [LARGE SCALE GENOMIC DNA]</scope>
    <source>
        <strain evidence="11">ATCC 21838 / DSM 41398 / FERM P-419 / JCM 4703 / NBRC 107858</strain>
    </source>
</reference>
<dbReference type="Pfam" id="PF00528">
    <property type="entry name" value="BPD_transp_1"/>
    <property type="match status" value="1"/>
</dbReference>
<dbReference type="Proteomes" id="UP000031523">
    <property type="component" value="Chromosome"/>
</dbReference>
<feature type="transmembrane region" description="Helical" evidence="7">
    <location>
        <begin position="104"/>
        <end position="130"/>
    </location>
</feature>
<dbReference type="InterPro" id="IPR000515">
    <property type="entry name" value="MetI-like"/>
</dbReference>
<dbReference type="AlphaFoldDB" id="A0A0B5ERW0"/>
<dbReference type="InterPro" id="IPR035906">
    <property type="entry name" value="MetI-like_sf"/>
</dbReference>
<evidence type="ECO:0000259" key="9">
    <source>
        <dbReference type="PROSITE" id="PS50928"/>
    </source>
</evidence>
<dbReference type="GO" id="GO:0005886">
    <property type="term" value="C:plasma membrane"/>
    <property type="evidence" value="ECO:0007669"/>
    <property type="project" value="UniProtKB-SubCell"/>
</dbReference>
<feature type="transmembrane region" description="Helical" evidence="7">
    <location>
        <begin position="199"/>
        <end position="220"/>
    </location>
</feature>
<keyword evidence="11" id="KW-1185">Reference proteome</keyword>
<evidence type="ECO:0000256" key="6">
    <source>
        <dbReference type="ARBA" id="ARBA00023136"/>
    </source>
</evidence>
<dbReference type="SUPFAM" id="SSF161098">
    <property type="entry name" value="MetI-like"/>
    <property type="match status" value="1"/>
</dbReference>
<dbReference type="Gene3D" id="1.10.3720.10">
    <property type="entry name" value="MetI-like"/>
    <property type="match status" value="1"/>
</dbReference>
<evidence type="ECO:0000256" key="3">
    <source>
        <dbReference type="ARBA" id="ARBA00022475"/>
    </source>
</evidence>
<evidence type="ECO:0000313" key="10">
    <source>
        <dbReference type="EMBL" id="AJE80857.1"/>
    </source>
</evidence>
<protein>
    <submittedName>
        <fullName evidence="10">Binding-protein-dependent transport systems inner membrane component</fullName>
    </submittedName>
</protein>
<dbReference type="CDD" id="cd06261">
    <property type="entry name" value="TM_PBP2"/>
    <property type="match status" value="1"/>
</dbReference>
<name>A0A0B5ERW0_STRA4</name>
<keyword evidence="4 7" id="KW-0812">Transmembrane</keyword>
<comment type="similarity">
    <text evidence="7">Belongs to the binding-protein-dependent transport system permease family.</text>
</comment>
<sequence length="392" mass="43304">MTPGAVDQDRHPGPAGTSRWTSTGTGRPDRSARPGKPAAHAFGLRPAPRHLKHPREGLPLVATSSPTRDAYASPPRGSQRRPADTRRQTWRSRLWRFDDKASPYAYIAPFFLVFGAFGLYPLLYTGWIALHRVEMTGMDRMEWVGWANFDRILHDSEFWTAVTNTFLIGVISVVPQLLVALGLAHLLNYKLRASTFWRTVVLTPYATSVASAALVFALVFRADGGLLNWVLHFVGLGDTNWANGHWTSKIAIAVIVIWRWTGYNALIYLAAMQAVPSDLYEAAALDGASRWQQFRKVTIPSLRPTILFTIVISTIGSLQLFGEPLLLEGGTLGATGGNENQYETLSVYLYNYGWNLGHLGPAAAVAWAMLALLLIIAAVHWLIGRFVRPSAV</sequence>
<feature type="region of interest" description="Disordered" evidence="8">
    <location>
        <begin position="1"/>
        <end position="85"/>
    </location>
</feature>
<feature type="compositionally biased region" description="Low complexity" evidence="8">
    <location>
        <begin position="16"/>
        <end position="26"/>
    </location>
</feature>
<dbReference type="EMBL" id="CP010519">
    <property type="protein sequence ID" value="AJE80857.1"/>
    <property type="molecule type" value="Genomic_DNA"/>
</dbReference>